<evidence type="ECO:0000256" key="5">
    <source>
        <dbReference type="ARBA" id="ARBA00022825"/>
    </source>
</evidence>
<dbReference type="PROSITE" id="PS51695">
    <property type="entry name" value="SEDOLISIN"/>
    <property type="match status" value="1"/>
</dbReference>
<name>A0AAJ0DE19_9PEZI</name>
<dbReference type="PANTHER" id="PTHR14218:SF19">
    <property type="entry name" value="SERINE PROTEASE AORO, PUTATIVE (AFU_ORTHOLOGUE AFUA_6G10250)-RELATED"/>
    <property type="match status" value="1"/>
</dbReference>
<sequence>MDVSDPRSSSYGRYWSPEDIHDLFAPSEISVAAVKAWLEEAGITPDRVSQSINKQWLQFDSEPREAEELLKTRLHIYEHDTSGKTSVGCDESVSPHTNGVATDECQYITPGVKMIELRAGFADKLKKRGAPAEPITRPIRTPMPVTANLRSSSDSLQFYDSVITPNCILVMYNITPPTTSHKGNELGIFEETPEYLDHIDLDLFYKDLAPQIPQAFLLRTRMLLDFEVSYPIIYPQNSVLFLTDDRWSFEHYKYGLFNTFLDAIDGSYCTYSAFGETGNNDTLDATYPNPGYKHPLQCGVFKPTNVISLSYALAEFNEGTPANYQKRQCNEYIKLGLQGVSVVFASGDAGVASAFGCPKGENDKQRIFNPNFPANCPSGRRCRCPSNRKFGGRQTYLVAGTSASAPIFAAIPTRTNEERLGAGKATVGFVNPTLYQNPEAFNDITIGHNFGCLTKGFFCAEGWDPVTGLGTPNYPKLLDVFMALP</sequence>
<organism evidence="10 11">
    <name type="scientific">Extremus antarcticus</name>
    <dbReference type="NCBI Taxonomy" id="702011"/>
    <lineage>
        <taxon>Eukaryota</taxon>
        <taxon>Fungi</taxon>
        <taxon>Dikarya</taxon>
        <taxon>Ascomycota</taxon>
        <taxon>Pezizomycotina</taxon>
        <taxon>Dothideomycetes</taxon>
        <taxon>Dothideomycetidae</taxon>
        <taxon>Mycosphaerellales</taxon>
        <taxon>Extremaceae</taxon>
        <taxon>Extremus</taxon>
    </lineage>
</organism>
<comment type="subcellular location">
    <subcellularLocation>
        <location evidence="1">Secreted</location>
        <location evidence="1">Extracellular space</location>
    </subcellularLocation>
</comment>
<keyword evidence="5" id="KW-0720">Serine protease</keyword>
<feature type="domain" description="Peptidase S53" evidence="9">
    <location>
        <begin position="107"/>
        <end position="484"/>
    </location>
</feature>
<proteinExistence type="predicted"/>
<keyword evidence="3 8" id="KW-0479">Metal-binding</keyword>
<keyword evidence="6 8" id="KW-0106">Calcium</keyword>
<evidence type="ECO:0000256" key="3">
    <source>
        <dbReference type="ARBA" id="ARBA00022723"/>
    </source>
</evidence>
<dbReference type="AlphaFoldDB" id="A0AAJ0DE19"/>
<dbReference type="InterPro" id="IPR036852">
    <property type="entry name" value="Peptidase_S8/S53_dom_sf"/>
</dbReference>
<evidence type="ECO:0000256" key="1">
    <source>
        <dbReference type="ARBA" id="ARBA00004239"/>
    </source>
</evidence>
<dbReference type="SMART" id="SM00944">
    <property type="entry name" value="Pro-kuma_activ"/>
    <property type="match status" value="1"/>
</dbReference>
<feature type="binding site" evidence="8">
    <location>
        <position position="444"/>
    </location>
    <ligand>
        <name>Ca(2+)</name>
        <dbReference type="ChEBI" id="CHEBI:29108"/>
    </ligand>
</feature>
<evidence type="ECO:0000256" key="8">
    <source>
        <dbReference type="PROSITE-ProRule" id="PRU01032"/>
    </source>
</evidence>
<evidence type="ECO:0000256" key="4">
    <source>
        <dbReference type="ARBA" id="ARBA00022801"/>
    </source>
</evidence>
<keyword evidence="11" id="KW-1185">Reference proteome</keyword>
<dbReference type="GO" id="GO:0006508">
    <property type="term" value="P:proteolysis"/>
    <property type="evidence" value="ECO:0007669"/>
    <property type="project" value="UniProtKB-KW"/>
</dbReference>
<dbReference type="SUPFAM" id="SSF54897">
    <property type="entry name" value="Protease propeptides/inhibitors"/>
    <property type="match status" value="1"/>
</dbReference>
<dbReference type="GO" id="GO:0008240">
    <property type="term" value="F:tripeptidyl-peptidase activity"/>
    <property type="evidence" value="ECO:0007669"/>
    <property type="project" value="TreeGrafter"/>
</dbReference>
<feature type="binding site" evidence="8">
    <location>
        <position position="464"/>
    </location>
    <ligand>
        <name>Ca(2+)</name>
        <dbReference type="ChEBI" id="CHEBI:29108"/>
    </ligand>
</feature>
<evidence type="ECO:0000256" key="2">
    <source>
        <dbReference type="ARBA" id="ARBA00022670"/>
    </source>
</evidence>
<evidence type="ECO:0000313" key="10">
    <source>
        <dbReference type="EMBL" id="KAK3048434.1"/>
    </source>
</evidence>
<dbReference type="InterPro" id="IPR030400">
    <property type="entry name" value="Sedolisin_dom"/>
</dbReference>
<keyword evidence="4" id="KW-0378">Hydrolase</keyword>
<comment type="caution">
    <text evidence="10">The sequence shown here is derived from an EMBL/GenBank/DDBJ whole genome shotgun (WGS) entry which is preliminary data.</text>
</comment>
<dbReference type="Pfam" id="PF09286">
    <property type="entry name" value="Pro-kuma_activ"/>
    <property type="match status" value="1"/>
</dbReference>
<evidence type="ECO:0000313" key="11">
    <source>
        <dbReference type="Proteomes" id="UP001271007"/>
    </source>
</evidence>
<gene>
    <name evidence="10" type="ORF">LTR09_010265</name>
</gene>
<dbReference type="PANTHER" id="PTHR14218">
    <property type="entry name" value="PROTEASE S8 TRIPEPTIDYL PEPTIDASE I CLN2"/>
    <property type="match status" value="1"/>
</dbReference>
<keyword evidence="7" id="KW-0865">Zymogen</keyword>
<dbReference type="Gene3D" id="3.40.50.200">
    <property type="entry name" value="Peptidase S8/S53 domain"/>
    <property type="match status" value="2"/>
</dbReference>
<evidence type="ECO:0000259" key="9">
    <source>
        <dbReference type="PROSITE" id="PS51695"/>
    </source>
</evidence>
<accession>A0AAJ0DE19</accession>
<protein>
    <recommendedName>
        <fullName evidence="9">Peptidase S53 domain-containing protein</fullName>
    </recommendedName>
</protein>
<comment type="caution">
    <text evidence="8">Lacks conserved residue(s) required for the propagation of feature annotation.</text>
</comment>
<comment type="cofactor">
    <cofactor evidence="8">
        <name>Ca(2+)</name>
        <dbReference type="ChEBI" id="CHEBI:29108"/>
    </cofactor>
    <text evidence="8">Binds 1 Ca(2+) ion per subunit.</text>
</comment>
<dbReference type="GO" id="GO:0005576">
    <property type="term" value="C:extracellular region"/>
    <property type="evidence" value="ECO:0007669"/>
    <property type="project" value="UniProtKB-SubCell"/>
</dbReference>
<dbReference type="CDD" id="cd04056">
    <property type="entry name" value="Peptidases_S53"/>
    <property type="match status" value="1"/>
</dbReference>
<feature type="binding site" evidence="8">
    <location>
        <position position="462"/>
    </location>
    <ligand>
        <name>Ca(2+)</name>
        <dbReference type="ChEBI" id="CHEBI:29108"/>
    </ligand>
</feature>
<keyword evidence="2" id="KW-0645">Protease</keyword>
<evidence type="ECO:0000256" key="7">
    <source>
        <dbReference type="ARBA" id="ARBA00023145"/>
    </source>
</evidence>
<dbReference type="EMBL" id="JAWDJX010000049">
    <property type="protein sequence ID" value="KAK3048434.1"/>
    <property type="molecule type" value="Genomic_DNA"/>
</dbReference>
<dbReference type="Proteomes" id="UP001271007">
    <property type="component" value="Unassembled WGS sequence"/>
</dbReference>
<dbReference type="GO" id="GO:0046872">
    <property type="term" value="F:metal ion binding"/>
    <property type="evidence" value="ECO:0007669"/>
    <property type="project" value="UniProtKB-UniRule"/>
</dbReference>
<dbReference type="SUPFAM" id="SSF52743">
    <property type="entry name" value="Subtilisin-like"/>
    <property type="match status" value="1"/>
</dbReference>
<reference evidence="10" key="1">
    <citation type="submission" date="2023-04" db="EMBL/GenBank/DDBJ databases">
        <title>Black Yeasts Isolated from many extreme environments.</title>
        <authorList>
            <person name="Coleine C."/>
            <person name="Stajich J.E."/>
            <person name="Selbmann L."/>
        </authorList>
    </citation>
    <scope>NUCLEOTIDE SEQUENCE</scope>
    <source>
        <strain evidence="10">CCFEE 5312</strain>
    </source>
</reference>
<dbReference type="InterPro" id="IPR015366">
    <property type="entry name" value="S53_propep"/>
</dbReference>
<dbReference type="GO" id="GO:0004252">
    <property type="term" value="F:serine-type endopeptidase activity"/>
    <property type="evidence" value="ECO:0007669"/>
    <property type="project" value="InterPro"/>
</dbReference>
<feature type="binding site" evidence="8">
    <location>
        <position position="443"/>
    </location>
    <ligand>
        <name>Ca(2+)</name>
        <dbReference type="ChEBI" id="CHEBI:29108"/>
    </ligand>
</feature>
<dbReference type="CDD" id="cd11377">
    <property type="entry name" value="Pro-peptidase_S53"/>
    <property type="match status" value="1"/>
</dbReference>
<evidence type="ECO:0000256" key="6">
    <source>
        <dbReference type="ARBA" id="ARBA00022837"/>
    </source>
</evidence>
<dbReference type="InterPro" id="IPR050819">
    <property type="entry name" value="Tripeptidyl-peptidase_I"/>
</dbReference>